<gene>
    <name evidence="1" type="ORF">SSS_3037</name>
</gene>
<proteinExistence type="predicted"/>
<protein>
    <submittedName>
        <fullName evidence="1 2">Uncharacterized protein</fullName>
    </submittedName>
</protein>
<keyword evidence="3" id="KW-1185">Reference proteome</keyword>
<dbReference type="OrthoDB" id="6516885at2759"/>
<dbReference type="AlphaFoldDB" id="A0A834VHX4"/>
<dbReference type="EnsemblMetazoa" id="SSS_3037s_mrna">
    <property type="protein sequence ID" value="KAF7496079.1"/>
    <property type="gene ID" value="SSS_3037"/>
</dbReference>
<reference evidence="1" key="2">
    <citation type="submission" date="2020-01" db="EMBL/GenBank/DDBJ databases">
        <authorList>
            <person name="Korhonen P.K.K."/>
            <person name="Guangxu M.G."/>
            <person name="Wang T.W."/>
            <person name="Stroehlein A.J.S."/>
            <person name="Young N.D."/>
            <person name="Ang C.-S.A."/>
            <person name="Fernando D.W.F."/>
            <person name="Lu H.L."/>
            <person name="Taylor S.T."/>
            <person name="Ehtesham M.E.M."/>
            <person name="Najaraj S.H.N."/>
            <person name="Harsha G.H.G."/>
            <person name="Madugundu A.M."/>
            <person name="Renuse S.R."/>
            <person name="Holt D.H."/>
            <person name="Pandey A.P."/>
            <person name="Papenfuss A.P."/>
            <person name="Gasser R.B.G."/>
            <person name="Fischer K.F."/>
        </authorList>
    </citation>
    <scope>NUCLEOTIDE SEQUENCE</scope>
    <source>
        <strain evidence="1">SSS_KF_BRIS2020</strain>
    </source>
</reference>
<accession>A0A834VHX4</accession>
<reference evidence="2" key="3">
    <citation type="submission" date="2022-06" db="UniProtKB">
        <authorList>
            <consortium name="EnsemblMetazoa"/>
        </authorList>
    </citation>
    <scope>IDENTIFICATION</scope>
</reference>
<evidence type="ECO:0000313" key="2">
    <source>
        <dbReference type="EnsemblMetazoa" id="KAF7496079.1"/>
    </source>
</evidence>
<dbReference type="EMBL" id="WVUK01000040">
    <property type="protein sequence ID" value="KAF7496079.1"/>
    <property type="molecule type" value="Genomic_DNA"/>
</dbReference>
<organism evidence="1">
    <name type="scientific">Sarcoptes scabiei</name>
    <name type="common">Itch mite</name>
    <name type="synonym">Acarus scabiei</name>
    <dbReference type="NCBI Taxonomy" id="52283"/>
    <lineage>
        <taxon>Eukaryota</taxon>
        <taxon>Metazoa</taxon>
        <taxon>Ecdysozoa</taxon>
        <taxon>Arthropoda</taxon>
        <taxon>Chelicerata</taxon>
        <taxon>Arachnida</taxon>
        <taxon>Acari</taxon>
        <taxon>Acariformes</taxon>
        <taxon>Sarcoptiformes</taxon>
        <taxon>Astigmata</taxon>
        <taxon>Psoroptidia</taxon>
        <taxon>Sarcoptoidea</taxon>
        <taxon>Sarcoptidae</taxon>
        <taxon>Sarcoptinae</taxon>
        <taxon>Sarcoptes</taxon>
    </lineage>
</organism>
<dbReference type="Proteomes" id="UP000070412">
    <property type="component" value="Unassembled WGS sequence"/>
</dbReference>
<evidence type="ECO:0000313" key="1">
    <source>
        <dbReference type="EMBL" id="KAF7496079.1"/>
    </source>
</evidence>
<sequence length="188" mass="22371">MDTVLIHWIKKIGVDRSGEEISIRNCRFILLKENNHNELKLFDRVFKDDDDDDSGDCRKRINLYKGLIRPVMTYASEIWIDQINKKQKSKLESMQHQLLRNSIMAFRTVSKACALSLTKITSLETFIEIKKIKFFHKNHLQRIDTENFDMYIKELIRAKILENFENTNQNFKSFFCSKMSQQLELIES</sequence>
<name>A0A834VHX4_SARSC</name>
<reference evidence="3" key="1">
    <citation type="journal article" date="2020" name="PLoS Negl. Trop. Dis.">
        <title>High-quality nuclear genome for Sarcoptes scabiei-A critical resource for a neglected parasite.</title>
        <authorList>
            <person name="Korhonen P.K."/>
            <person name="Gasser R.B."/>
            <person name="Ma G."/>
            <person name="Wang T."/>
            <person name="Stroehlein A.J."/>
            <person name="Young N.D."/>
            <person name="Ang C.S."/>
            <person name="Fernando D.D."/>
            <person name="Lu H.C."/>
            <person name="Taylor S."/>
            <person name="Reynolds S.L."/>
            <person name="Mofiz E."/>
            <person name="Najaraj S.H."/>
            <person name="Gowda H."/>
            <person name="Madugundu A."/>
            <person name="Renuse S."/>
            <person name="Holt D."/>
            <person name="Pandey A."/>
            <person name="Papenfuss A.T."/>
            <person name="Fischer K."/>
        </authorList>
    </citation>
    <scope>NUCLEOTIDE SEQUENCE [LARGE SCALE GENOMIC DNA]</scope>
</reference>
<evidence type="ECO:0000313" key="3">
    <source>
        <dbReference type="Proteomes" id="UP000070412"/>
    </source>
</evidence>